<dbReference type="InterPro" id="IPR025669">
    <property type="entry name" value="AAA_dom"/>
</dbReference>
<evidence type="ECO:0000256" key="1">
    <source>
        <dbReference type="ARBA" id="ARBA00011040"/>
    </source>
</evidence>
<evidence type="ECO:0000259" key="3">
    <source>
        <dbReference type="Pfam" id="PF13614"/>
    </source>
</evidence>
<dbReference type="GO" id="GO:0016887">
    <property type="term" value="F:ATP hydrolysis activity"/>
    <property type="evidence" value="ECO:0007669"/>
    <property type="project" value="InterPro"/>
</dbReference>
<gene>
    <name evidence="5" type="primary">LOC118761681</name>
</gene>
<dbReference type="InterPro" id="IPR016300">
    <property type="entry name" value="ATPase_ArsA/GET3"/>
</dbReference>
<feature type="domain" description="AAA" evidence="3">
    <location>
        <begin position="21"/>
        <end position="63"/>
    </location>
</feature>
<keyword evidence="4" id="KW-1185">Reference proteome</keyword>
<dbReference type="SUPFAM" id="SSF52540">
    <property type="entry name" value="P-loop containing nucleoside triphosphate hydrolases"/>
    <property type="match status" value="1"/>
</dbReference>
<accession>A0A7E6EJF3</accession>
<dbReference type="CDD" id="cd02035">
    <property type="entry name" value="ArsA"/>
    <property type="match status" value="1"/>
</dbReference>
<dbReference type="KEGG" id="osn:118761681"/>
<organism evidence="4 5">
    <name type="scientific">Octopus sinensis</name>
    <name type="common">East Asian common octopus</name>
    <dbReference type="NCBI Taxonomy" id="2607531"/>
    <lineage>
        <taxon>Eukaryota</taxon>
        <taxon>Metazoa</taxon>
        <taxon>Spiralia</taxon>
        <taxon>Lophotrochozoa</taxon>
        <taxon>Mollusca</taxon>
        <taxon>Cephalopoda</taxon>
        <taxon>Coleoidea</taxon>
        <taxon>Octopodiformes</taxon>
        <taxon>Octopoda</taxon>
        <taxon>Incirrata</taxon>
        <taxon>Octopodidae</taxon>
        <taxon>Octopus</taxon>
    </lineage>
</organism>
<proteinExistence type="inferred from homology"/>
<evidence type="ECO:0000259" key="2">
    <source>
        <dbReference type="Pfam" id="PF02374"/>
    </source>
</evidence>
<sequence>MEPGLENIIKQTSLRWIFVGGKGGVGKTTASCSLAIELSKVRTSVLLVSTDPAHNLSDAFDQKFSRHPIAVNGFENLFAMSRLVSDLTYSVVVFDTAPTGHTIRFLSLPGVLENNVSKLLRLKGVLSPILQQRILGVDSSSLATFFDKLSVYSDLISRLNAEFHDALKTTFVCVCIAEFLSVFETERLVTFLMDSEIDVRNIVVNQLLPSTGNKVGRECPRCSGRLELQREYLDKVVFLVCCQINVLYSDFHVTLVVQETTEVRGTDLLRISPDNSEIPRKIESLDSYVLKLDCPSVWNVVNLCCGGEDVGVTVISHFIDDDHIMGDIMLLIHKVFSKSDDIAHPLNVLWLYSLAINFDADFFILIELLVATSSIRKVIQKTKDTSFLLWPINVDVYQKYSQPQWETANKLIHDYISTRAIRMLKNNKLLNSPPRRSTPQSNHSADISVVQLAQIRSGHHPLIFETYRSFTPEDLFPCPGPPHLSPPIGIRDLCERPIFASRYLIAAYITN</sequence>
<name>A0A7E6EJF3_9MOLL</name>
<dbReference type="Gene3D" id="3.40.50.300">
    <property type="entry name" value="P-loop containing nucleotide triphosphate hydrolases"/>
    <property type="match status" value="1"/>
</dbReference>
<protein>
    <submittedName>
        <fullName evidence="5">ATPase ASNA1 homolog</fullName>
    </submittedName>
</protein>
<dbReference type="GO" id="GO:0071816">
    <property type="term" value="P:tail-anchored membrane protein insertion into ER membrane"/>
    <property type="evidence" value="ECO:0007669"/>
    <property type="project" value="TreeGrafter"/>
</dbReference>
<dbReference type="Pfam" id="PF13614">
    <property type="entry name" value="AAA_31"/>
    <property type="match status" value="1"/>
</dbReference>
<dbReference type="Proteomes" id="UP000515154">
    <property type="component" value="Unplaced"/>
</dbReference>
<evidence type="ECO:0000313" key="5">
    <source>
        <dbReference type="RefSeq" id="XP_036355721.1"/>
    </source>
</evidence>
<dbReference type="PANTHER" id="PTHR10803:SF3">
    <property type="entry name" value="ATPASE GET3"/>
    <property type="match status" value="1"/>
</dbReference>
<dbReference type="AlphaFoldDB" id="A0A7E6EJF3"/>
<dbReference type="InterPro" id="IPR027417">
    <property type="entry name" value="P-loop_NTPase"/>
</dbReference>
<evidence type="ECO:0000313" key="4">
    <source>
        <dbReference type="Proteomes" id="UP000515154"/>
    </source>
</evidence>
<dbReference type="GO" id="GO:0005524">
    <property type="term" value="F:ATP binding"/>
    <property type="evidence" value="ECO:0007669"/>
    <property type="project" value="InterPro"/>
</dbReference>
<dbReference type="PANTHER" id="PTHR10803">
    <property type="entry name" value="ARSENICAL PUMP-DRIVING ATPASE ARSENITE-TRANSLOCATING ATPASE"/>
    <property type="match status" value="1"/>
</dbReference>
<dbReference type="GO" id="GO:0043529">
    <property type="term" value="C:GET complex"/>
    <property type="evidence" value="ECO:0007669"/>
    <property type="project" value="TreeGrafter"/>
</dbReference>
<dbReference type="InterPro" id="IPR025723">
    <property type="entry name" value="ArsA/GET3_ATPase-like"/>
</dbReference>
<dbReference type="RefSeq" id="XP_036355721.1">
    <property type="nucleotide sequence ID" value="XM_036499828.1"/>
</dbReference>
<comment type="similarity">
    <text evidence="1">Belongs to the arsA ATPase family.</text>
</comment>
<feature type="domain" description="ArsA/GET3 Anion-transporting ATPase-like" evidence="2">
    <location>
        <begin position="80"/>
        <end position="269"/>
    </location>
</feature>
<dbReference type="Pfam" id="PF02374">
    <property type="entry name" value="ArsA_ATPase"/>
    <property type="match status" value="1"/>
</dbReference>
<reference evidence="5" key="1">
    <citation type="submission" date="2025-08" db="UniProtKB">
        <authorList>
            <consortium name="RefSeq"/>
        </authorList>
    </citation>
    <scope>IDENTIFICATION</scope>
</reference>